<dbReference type="InterPro" id="IPR039365">
    <property type="entry name" value="IS701-like"/>
</dbReference>
<dbReference type="EMBL" id="BSNU01000013">
    <property type="protein sequence ID" value="GLQ64295.1"/>
    <property type="molecule type" value="Genomic_DNA"/>
</dbReference>
<protein>
    <recommendedName>
        <fullName evidence="1">Transposase IS701-like DDE domain-containing protein</fullName>
    </recommendedName>
</protein>
<keyword evidence="3" id="KW-1185">Reference proteome</keyword>
<dbReference type="InterPro" id="IPR038721">
    <property type="entry name" value="IS701-like_DDE_dom"/>
</dbReference>
<proteinExistence type="predicted"/>
<dbReference type="PANTHER" id="PTHR33627:SF1">
    <property type="entry name" value="TRANSPOSASE"/>
    <property type="match status" value="1"/>
</dbReference>
<dbReference type="Pfam" id="PF13546">
    <property type="entry name" value="DDE_5"/>
    <property type="match status" value="1"/>
</dbReference>
<dbReference type="AlphaFoldDB" id="A0AAV5NJJ7"/>
<comment type="caution">
    <text evidence="2">The sequence shown here is derived from an EMBL/GenBank/DDBJ whole genome shotgun (WGS) entry which is preliminary data.</text>
</comment>
<evidence type="ECO:0000313" key="3">
    <source>
        <dbReference type="Proteomes" id="UP001156614"/>
    </source>
</evidence>
<accession>A0AAV5NJJ7</accession>
<organism evidence="2 3">
    <name type="scientific">Gluconobacter cerinus</name>
    <dbReference type="NCBI Taxonomy" id="38307"/>
    <lineage>
        <taxon>Bacteria</taxon>
        <taxon>Pseudomonadati</taxon>
        <taxon>Pseudomonadota</taxon>
        <taxon>Alphaproteobacteria</taxon>
        <taxon>Acetobacterales</taxon>
        <taxon>Acetobacteraceae</taxon>
        <taxon>Gluconobacter</taxon>
    </lineage>
</organism>
<reference evidence="3" key="1">
    <citation type="journal article" date="2019" name="Int. J. Syst. Evol. Microbiol.">
        <title>The Global Catalogue of Microorganisms (GCM) 10K type strain sequencing project: providing services to taxonomists for standard genome sequencing and annotation.</title>
        <authorList>
            <consortium name="The Broad Institute Genomics Platform"/>
            <consortium name="The Broad Institute Genome Sequencing Center for Infectious Disease"/>
            <person name="Wu L."/>
            <person name="Ma J."/>
        </authorList>
    </citation>
    <scope>NUCLEOTIDE SEQUENCE [LARGE SCALE GENOMIC DNA]</scope>
    <source>
        <strain evidence="3">NBRC 3267</strain>
    </source>
</reference>
<sequence length="85" mass="9840">MEEDWQADLEQWLVPYLEGLGNKTRRKMCPAFIEGLIGPGDRKSIQPMAMRSDAAPYDRLHHFIGAGLWDKAPLEATWRDRRTLD</sequence>
<dbReference type="PANTHER" id="PTHR33627">
    <property type="entry name" value="TRANSPOSASE"/>
    <property type="match status" value="1"/>
</dbReference>
<evidence type="ECO:0000313" key="2">
    <source>
        <dbReference type="EMBL" id="GLQ64295.1"/>
    </source>
</evidence>
<gene>
    <name evidence="2" type="ORF">GCM10007867_31420</name>
</gene>
<evidence type="ECO:0000259" key="1">
    <source>
        <dbReference type="Pfam" id="PF13546"/>
    </source>
</evidence>
<name>A0AAV5NJJ7_9PROT</name>
<dbReference type="Proteomes" id="UP001156614">
    <property type="component" value="Unassembled WGS sequence"/>
</dbReference>
<feature type="domain" description="Transposase IS701-like DDE" evidence="1">
    <location>
        <begin position="16"/>
        <end position="77"/>
    </location>
</feature>